<accession>A0A6V8NUW1</accession>
<dbReference type="Gene3D" id="3.40.50.300">
    <property type="entry name" value="P-loop containing nucleotide triphosphate hydrolases"/>
    <property type="match status" value="1"/>
</dbReference>
<dbReference type="Proteomes" id="UP000585609">
    <property type="component" value="Unassembled WGS sequence"/>
</dbReference>
<evidence type="ECO:0000313" key="2">
    <source>
        <dbReference type="EMBL" id="GFP24055.1"/>
    </source>
</evidence>
<reference evidence="2 3" key="1">
    <citation type="journal article" date="2020" name="Front. Microbiol.">
        <title>Single-cell genomics of novel Actinobacteria with the Wood-Ljungdahl pathway discovered in a serpentinizing system.</title>
        <authorList>
            <person name="Merino N."/>
            <person name="Kawai M."/>
            <person name="Boyd E.S."/>
            <person name="Colman D.R."/>
            <person name="McGlynn S.E."/>
            <person name="Nealson K.H."/>
            <person name="Kurokawa K."/>
            <person name="Hongoh Y."/>
        </authorList>
    </citation>
    <scope>NUCLEOTIDE SEQUENCE [LARGE SCALE GENOMIC DNA]</scope>
    <source>
        <strain evidence="2 3">S09_30</strain>
    </source>
</reference>
<evidence type="ECO:0000259" key="1">
    <source>
        <dbReference type="Pfam" id="PF00004"/>
    </source>
</evidence>
<feature type="domain" description="ATPase AAA-type core" evidence="1">
    <location>
        <begin position="41"/>
        <end position="72"/>
    </location>
</feature>
<organism evidence="2 3">
    <name type="scientific">Candidatus Hakubella thermalkaliphila</name>
    <dbReference type="NCBI Taxonomy" id="2754717"/>
    <lineage>
        <taxon>Bacteria</taxon>
        <taxon>Bacillati</taxon>
        <taxon>Actinomycetota</taxon>
        <taxon>Actinomycetota incertae sedis</taxon>
        <taxon>Candidatus Hakubellales</taxon>
        <taxon>Candidatus Hakubellaceae</taxon>
        <taxon>Candidatus Hakubella</taxon>
    </lineage>
</organism>
<name>A0A6V8NUW1_9ACTN</name>
<dbReference type="EMBL" id="BLRW01000314">
    <property type="protein sequence ID" value="GFP24055.1"/>
    <property type="molecule type" value="Genomic_DNA"/>
</dbReference>
<dbReference type="GO" id="GO:0016887">
    <property type="term" value="F:ATP hydrolysis activity"/>
    <property type="evidence" value="ECO:0007669"/>
    <property type="project" value="InterPro"/>
</dbReference>
<feature type="non-terminal residue" evidence="2">
    <location>
        <position position="78"/>
    </location>
</feature>
<sequence>MEGEVTPILIDRDQPTFVKTPYVKDIIKRALTYVQAGFPIHFSGPSGTGKTTLAMYVAAQVGRPVVLIHGDEEFVTSD</sequence>
<dbReference type="Pfam" id="PF00004">
    <property type="entry name" value="AAA"/>
    <property type="match status" value="1"/>
</dbReference>
<dbReference type="AlphaFoldDB" id="A0A6V8NUW1"/>
<dbReference type="InterPro" id="IPR003959">
    <property type="entry name" value="ATPase_AAA_core"/>
</dbReference>
<comment type="caution">
    <text evidence="2">The sequence shown here is derived from an EMBL/GenBank/DDBJ whole genome shotgun (WGS) entry which is preliminary data.</text>
</comment>
<dbReference type="SUPFAM" id="SSF52540">
    <property type="entry name" value="P-loop containing nucleoside triphosphate hydrolases"/>
    <property type="match status" value="1"/>
</dbReference>
<dbReference type="InterPro" id="IPR027417">
    <property type="entry name" value="P-loop_NTPase"/>
</dbReference>
<proteinExistence type="predicted"/>
<dbReference type="GO" id="GO:0005524">
    <property type="term" value="F:ATP binding"/>
    <property type="evidence" value="ECO:0007669"/>
    <property type="project" value="InterPro"/>
</dbReference>
<evidence type="ECO:0000313" key="3">
    <source>
        <dbReference type="Proteomes" id="UP000585609"/>
    </source>
</evidence>
<protein>
    <recommendedName>
        <fullName evidence="1">ATPase AAA-type core domain-containing protein</fullName>
    </recommendedName>
</protein>
<gene>
    <name evidence="2" type="ORF">HKBW3S09_01521</name>
</gene>